<dbReference type="PROSITE" id="PS00483">
    <property type="entry name" value="DIHYDROOROTASE_2"/>
    <property type="match status" value="1"/>
</dbReference>
<comment type="caution">
    <text evidence="8">The sequence shown here is derived from an EMBL/GenBank/DDBJ whole genome shotgun (WGS) entry which is preliminary data.</text>
</comment>
<comment type="cofactor">
    <cofactor evidence="1">
        <name>Zn(2+)</name>
        <dbReference type="ChEBI" id="CHEBI:29105"/>
    </cofactor>
</comment>
<dbReference type="Pfam" id="PF01979">
    <property type="entry name" value="Amidohydro_1"/>
    <property type="match status" value="1"/>
</dbReference>
<dbReference type="SUPFAM" id="SSF51338">
    <property type="entry name" value="Composite domain of metallo-dependent hydrolases"/>
    <property type="match status" value="1"/>
</dbReference>
<evidence type="ECO:0000313" key="9">
    <source>
        <dbReference type="Proteomes" id="UP001477672"/>
    </source>
</evidence>
<dbReference type="PANTHER" id="PTHR43668">
    <property type="entry name" value="ALLANTOINASE"/>
    <property type="match status" value="1"/>
</dbReference>
<evidence type="ECO:0000256" key="3">
    <source>
        <dbReference type="ARBA" id="ARBA00010286"/>
    </source>
</evidence>
<keyword evidence="9" id="KW-1185">Reference proteome</keyword>
<comment type="similarity">
    <text evidence="3">Belongs to the metallo-dependent hydrolases superfamily. DHOase family. Class I DHOase subfamily.</text>
</comment>
<dbReference type="EMBL" id="JBBMFA010000093">
    <property type="protein sequence ID" value="MEQ2520609.1"/>
    <property type="molecule type" value="Genomic_DNA"/>
</dbReference>
<keyword evidence="6" id="KW-0665">Pyrimidine biosynthesis</keyword>
<keyword evidence="5 8" id="KW-0378">Hydrolase</keyword>
<dbReference type="SUPFAM" id="SSF51556">
    <property type="entry name" value="Metallo-dependent hydrolases"/>
    <property type="match status" value="1"/>
</dbReference>
<keyword evidence="4" id="KW-0479">Metal-binding</keyword>
<feature type="domain" description="Amidohydrolase-related" evidence="7">
    <location>
        <begin position="46"/>
        <end position="387"/>
    </location>
</feature>
<evidence type="ECO:0000313" key="8">
    <source>
        <dbReference type="EMBL" id="MEQ2520609.1"/>
    </source>
</evidence>
<dbReference type="CDD" id="cd01317">
    <property type="entry name" value="DHOase_IIa"/>
    <property type="match status" value="1"/>
</dbReference>
<dbReference type="InterPro" id="IPR004722">
    <property type="entry name" value="DHOase"/>
</dbReference>
<dbReference type="Proteomes" id="UP001477672">
    <property type="component" value="Unassembled WGS sequence"/>
</dbReference>
<dbReference type="RefSeq" id="WP_349216153.1">
    <property type="nucleotide sequence ID" value="NZ_JBBMFA010000093.1"/>
</dbReference>
<sequence>MLIRNAMLADALGVREGDVLIENGTITAVGKDLQADGPVLDAGGLVLLPAFVDTHCHFRTPGFEYKEDLTSGSRAAARGGYTFVNCMANTKPVCSSAAIAQSLMDDARRIGLCDINQCISITKDFDGKTVSHLTVLPPNLRFISEDGRGVRDSKVMYEAMTIAAEKGLTVMSHAEDMDLSPIDYRLAENLETVRNIYIAEATGAKLHMCHVSTKEAMEEVIRAKRRGVKVTSEVTPHHIWFYDNGFRVNPPIRKKEDVEYLIEAMAAGEVEAIGTDHAPHSPEDKAKGAPGMVGLETAFSVCYTKLCRQCGLPLETLSRMMSKGPSEILGLNKGLLAEGYDGDVVLVDLEHPYVVNKDEFAGKSHNTPYDGLTLYGKVKATVKAGVITYNEL</sequence>
<dbReference type="InterPro" id="IPR032466">
    <property type="entry name" value="Metal_Hydrolase"/>
</dbReference>
<evidence type="ECO:0000256" key="1">
    <source>
        <dbReference type="ARBA" id="ARBA00001947"/>
    </source>
</evidence>
<comment type="function">
    <text evidence="2">Catalyzes the reversible cyclization of carbamoyl aspartate to dihydroorotate.</text>
</comment>
<evidence type="ECO:0000256" key="6">
    <source>
        <dbReference type="ARBA" id="ARBA00022975"/>
    </source>
</evidence>
<dbReference type="NCBIfam" id="TIGR00857">
    <property type="entry name" value="pyrC_multi"/>
    <property type="match status" value="1"/>
</dbReference>
<evidence type="ECO:0000256" key="4">
    <source>
        <dbReference type="ARBA" id="ARBA00022723"/>
    </source>
</evidence>
<dbReference type="InterPro" id="IPR050138">
    <property type="entry name" value="DHOase/Allantoinase_Hydrolase"/>
</dbReference>
<dbReference type="InterPro" id="IPR002195">
    <property type="entry name" value="Dihydroorotase_CS"/>
</dbReference>
<dbReference type="EC" id="3.5.2.3" evidence="8"/>
<evidence type="ECO:0000259" key="7">
    <source>
        <dbReference type="Pfam" id="PF01979"/>
    </source>
</evidence>
<dbReference type="InterPro" id="IPR011059">
    <property type="entry name" value="Metal-dep_hydrolase_composite"/>
</dbReference>
<evidence type="ECO:0000256" key="5">
    <source>
        <dbReference type="ARBA" id="ARBA00022801"/>
    </source>
</evidence>
<dbReference type="Gene3D" id="3.20.20.140">
    <property type="entry name" value="Metal-dependent hydrolases"/>
    <property type="match status" value="1"/>
</dbReference>
<dbReference type="GO" id="GO:0004151">
    <property type="term" value="F:dihydroorotase activity"/>
    <property type="evidence" value="ECO:0007669"/>
    <property type="project" value="UniProtKB-EC"/>
</dbReference>
<name>A0ABV1GFM3_9FIRM</name>
<accession>A0ABV1GFM3</accession>
<dbReference type="InterPro" id="IPR006680">
    <property type="entry name" value="Amidohydro-rel"/>
</dbReference>
<evidence type="ECO:0000256" key="2">
    <source>
        <dbReference type="ARBA" id="ARBA00002368"/>
    </source>
</evidence>
<organism evidence="8 9">
    <name type="scientific">Ruthenibacterium intestinale</name>
    <dbReference type="NCBI Taxonomy" id="3133163"/>
    <lineage>
        <taxon>Bacteria</taxon>
        <taxon>Bacillati</taxon>
        <taxon>Bacillota</taxon>
        <taxon>Clostridia</taxon>
        <taxon>Eubacteriales</taxon>
        <taxon>Oscillospiraceae</taxon>
        <taxon>Ruthenibacterium</taxon>
    </lineage>
</organism>
<proteinExistence type="inferred from homology"/>
<protein>
    <submittedName>
        <fullName evidence="8">Dihydroorotase</fullName>
        <ecNumber evidence="8">3.5.2.3</ecNumber>
    </submittedName>
</protein>
<reference evidence="8 9" key="1">
    <citation type="submission" date="2024-03" db="EMBL/GenBank/DDBJ databases">
        <title>Human intestinal bacterial collection.</title>
        <authorList>
            <person name="Pauvert C."/>
            <person name="Hitch T.C.A."/>
            <person name="Clavel T."/>
        </authorList>
    </citation>
    <scope>NUCLEOTIDE SEQUENCE [LARGE SCALE GENOMIC DNA]</scope>
    <source>
        <strain evidence="8 9">CLA-JM-H11</strain>
    </source>
</reference>
<dbReference type="PANTHER" id="PTHR43668:SF2">
    <property type="entry name" value="ALLANTOINASE"/>
    <property type="match status" value="1"/>
</dbReference>
<gene>
    <name evidence="8" type="ORF">WMO24_09240</name>
</gene>